<sequence length="733" mass="83904">MNMTGLNKKHQKTLEKLDKQPFKASFKSLNQKNYKRLICSPSKEKARKRSAMPCTKIFQQKAIRYLKSKARKIQFEKDNQTNLELLSFCSLYSSHNPQEPTDSCKVGRQFMYQGPSVNIYKDLSEENFYLFPERKYNLVFVILLEYHASSSVVRSPRRVTLNNFLKNPETACDHQHVSRITVLADAGHWFYASPILLDSTVLTMHYPRLCGIWFVPEVHSEHLLAFTRSQFYDSLGMRAMINLVEISGLTVRLNPGDCLELAVFMQSSSFIKELKIVGVFEEEEEDVAKQMLLKKIQPRLQQRLNPTSNFHKMDCLWMMGVERLTIDVDGNDGYDTTMLSSITRRFPNLKELNVTLAICGFKKLGYTEGFVRAEALQNLKELPLTITRCAVSLCGANENEEQEDEGMRKSNWKRAKKNKRGENHSHLLDALKGSLNKPQSVVSQAVTELIIPKDSGCNEILAYFAINGCGGLEMFEFPRLSLLTVSLGALGACVTSLRKSGTKTLCWPNVSTLTLFIDQASDVLFCEGLEVLDLKGFPSLENLKVEFGADPLNLGSREKRLMRRMVNKFVELNGYMNFNEVTTFLSRFNVYPAYISGLFGMACGSDALECYTDIINHPYATLRELHACEANDKSINEEPISSTLMAICFYEAMFERILDLNTVTHLTLCCRFGYWMSSLWLHQVVFERPEKMQHITFEYEPKNGDWGNSHGILIPYTSQIKWNEKFMRAEYNN</sequence>
<feature type="region of interest" description="Disordered" evidence="1">
    <location>
        <begin position="400"/>
        <end position="420"/>
    </location>
</feature>
<reference evidence="2 3" key="1">
    <citation type="submission" date="2019-09" db="EMBL/GenBank/DDBJ databases">
        <authorList>
            <person name="Brejova B."/>
        </authorList>
    </citation>
    <scope>NUCLEOTIDE SEQUENCE [LARGE SCALE GENOMIC DNA]</scope>
</reference>
<evidence type="ECO:0000313" key="3">
    <source>
        <dbReference type="Proteomes" id="UP000398389"/>
    </source>
</evidence>
<feature type="compositionally biased region" description="Basic residues" evidence="1">
    <location>
        <begin position="410"/>
        <end position="419"/>
    </location>
</feature>
<dbReference type="AlphaFoldDB" id="A0A5E8B1G6"/>
<gene>
    <name evidence="2" type="ORF">SAPINGB_P000480</name>
</gene>
<protein>
    <submittedName>
        <fullName evidence="2">Uncharacterized protein</fullName>
    </submittedName>
</protein>
<name>A0A5E8B1G6_9ASCO</name>
<dbReference type="GeneID" id="43579304"/>
<keyword evidence="3" id="KW-1185">Reference proteome</keyword>
<dbReference type="EMBL" id="CABVLU010000001">
    <property type="protein sequence ID" value="VVT44630.1"/>
    <property type="molecule type" value="Genomic_DNA"/>
</dbReference>
<evidence type="ECO:0000256" key="1">
    <source>
        <dbReference type="SAM" id="MobiDB-lite"/>
    </source>
</evidence>
<dbReference type="Proteomes" id="UP000398389">
    <property type="component" value="Unassembled WGS sequence"/>
</dbReference>
<proteinExistence type="predicted"/>
<organism evidence="2 3">
    <name type="scientific">Magnusiomyces paraingens</name>
    <dbReference type="NCBI Taxonomy" id="2606893"/>
    <lineage>
        <taxon>Eukaryota</taxon>
        <taxon>Fungi</taxon>
        <taxon>Dikarya</taxon>
        <taxon>Ascomycota</taxon>
        <taxon>Saccharomycotina</taxon>
        <taxon>Dipodascomycetes</taxon>
        <taxon>Dipodascales</taxon>
        <taxon>Dipodascaceae</taxon>
        <taxon>Magnusiomyces</taxon>
    </lineage>
</organism>
<evidence type="ECO:0000313" key="2">
    <source>
        <dbReference type="EMBL" id="VVT44630.1"/>
    </source>
</evidence>
<accession>A0A5E8B1G6</accession>
<dbReference type="RefSeq" id="XP_031851095.1">
    <property type="nucleotide sequence ID" value="XM_031995204.1"/>
</dbReference>